<feature type="compositionally biased region" description="Low complexity" evidence="1">
    <location>
        <begin position="39"/>
        <end position="49"/>
    </location>
</feature>
<dbReference type="EMBL" id="JH993037">
    <property type="protein sequence ID" value="EKX39728.1"/>
    <property type="molecule type" value="Genomic_DNA"/>
</dbReference>
<sequence length="309" mass="33495">MPSLTSLLSRNSASSSYMSFSTSSPSFVSRRLNNRRLRLPSLQESSSSSIDADTAPHRQDHAGVSAAAVQLRACVSEARDVKDGIWCLSRLLSRLPPALEHRALAVAQEVAPTVDKRTPPQGLTINLETCLGQARSPDARTFCLADLLARIPPKALALAARQAEETPVVDWNGTSADATQDAESFLSCVQSSETVDEGIVCLGTLLSDLPQALVERSTRLLTSLPPRTVNTDPSEMQTPNFVKCLKLASSGDSAIYCLSNYLIHLPQDQVERAYIFYKTQRLHPTLEDVDREGVFKSTAKTALNDVGLG</sequence>
<reference evidence="4" key="2">
    <citation type="submission" date="2012-11" db="EMBL/GenBank/DDBJ databases">
        <authorList>
            <person name="Kuo A."/>
            <person name="Curtis B.A."/>
            <person name="Tanifuji G."/>
            <person name="Burki F."/>
            <person name="Gruber A."/>
            <person name="Irimia M."/>
            <person name="Maruyama S."/>
            <person name="Arias M.C."/>
            <person name="Ball S.G."/>
            <person name="Gile G.H."/>
            <person name="Hirakawa Y."/>
            <person name="Hopkins J.F."/>
            <person name="Rensing S.A."/>
            <person name="Schmutz J."/>
            <person name="Symeonidi A."/>
            <person name="Elias M."/>
            <person name="Eveleigh R.J."/>
            <person name="Herman E.K."/>
            <person name="Klute M.J."/>
            <person name="Nakayama T."/>
            <person name="Obornik M."/>
            <person name="Reyes-Prieto A."/>
            <person name="Armbrust E.V."/>
            <person name="Aves S.J."/>
            <person name="Beiko R.G."/>
            <person name="Coutinho P."/>
            <person name="Dacks J.B."/>
            <person name="Durnford D.G."/>
            <person name="Fast N.M."/>
            <person name="Green B.R."/>
            <person name="Grisdale C."/>
            <person name="Hempe F."/>
            <person name="Henrissat B."/>
            <person name="Hoppner M.P."/>
            <person name="Ishida K.-I."/>
            <person name="Kim E."/>
            <person name="Koreny L."/>
            <person name="Kroth P.G."/>
            <person name="Liu Y."/>
            <person name="Malik S.-B."/>
            <person name="Maier U.G."/>
            <person name="McRose D."/>
            <person name="Mock T."/>
            <person name="Neilson J.A."/>
            <person name="Onodera N.T."/>
            <person name="Poole A.M."/>
            <person name="Pritham E.J."/>
            <person name="Richards T.A."/>
            <person name="Rocap G."/>
            <person name="Roy S.W."/>
            <person name="Sarai C."/>
            <person name="Schaack S."/>
            <person name="Shirato S."/>
            <person name="Slamovits C.H."/>
            <person name="Spencer D.F."/>
            <person name="Suzuki S."/>
            <person name="Worden A.Z."/>
            <person name="Zauner S."/>
            <person name="Barry K."/>
            <person name="Bell C."/>
            <person name="Bharti A.K."/>
            <person name="Crow J.A."/>
            <person name="Grimwood J."/>
            <person name="Kramer R."/>
            <person name="Lindquist E."/>
            <person name="Lucas S."/>
            <person name="Salamov A."/>
            <person name="McFadden G.I."/>
            <person name="Lane C.E."/>
            <person name="Keeling P.J."/>
            <person name="Gray M.W."/>
            <person name="Grigoriev I.V."/>
            <person name="Archibald J.M."/>
        </authorList>
    </citation>
    <scope>NUCLEOTIDE SEQUENCE</scope>
    <source>
        <strain evidence="4">CCMP2712</strain>
    </source>
</reference>
<dbReference type="PaxDb" id="55529-EKX39728"/>
<evidence type="ECO:0000256" key="1">
    <source>
        <dbReference type="SAM" id="MobiDB-lite"/>
    </source>
</evidence>
<dbReference type="KEGG" id="gtt:GUITHDRAFT_154355"/>
<dbReference type="EnsemblProtists" id="EKX39728">
    <property type="protein sequence ID" value="EKX39728"/>
    <property type="gene ID" value="GUITHDRAFT_154355"/>
</dbReference>
<feature type="region of interest" description="Disordered" evidence="1">
    <location>
        <begin position="39"/>
        <end position="61"/>
    </location>
</feature>
<reference evidence="3" key="3">
    <citation type="submission" date="2016-03" db="UniProtKB">
        <authorList>
            <consortium name="EnsemblProtists"/>
        </authorList>
    </citation>
    <scope>IDENTIFICATION</scope>
</reference>
<dbReference type="OrthoDB" id="10602117at2759"/>
<proteinExistence type="predicted"/>
<name>L1IU11_GUITC</name>
<accession>L1IU11</accession>
<dbReference type="AlphaFoldDB" id="L1IU11"/>
<dbReference type="HOGENOM" id="CLU_901525_0_0_1"/>
<protein>
    <submittedName>
        <fullName evidence="2 3">Uncharacterized protein</fullName>
    </submittedName>
</protein>
<evidence type="ECO:0000313" key="2">
    <source>
        <dbReference type="EMBL" id="EKX39728.1"/>
    </source>
</evidence>
<dbReference type="Proteomes" id="UP000011087">
    <property type="component" value="Unassembled WGS sequence"/>
</dbReference>
<evidence type="ECO:0000313" key="4">
    <source>
        <dbReference type="Proteomes" id="UP000011087"/>
    </source>
</evidence>
<dbReference type="RefSeq" id="XP_005826708.1">
    <property type="nucleotide sequence ID" value="XM_005826651.1"/>
</dbReference>
<reference evidence="2 4" key="1">
    <citation type="journal article" date="2012" name="Nature">
        <title>Algal genomes reveal evolutionary mosaicism and the fate of nucleomorphs.</title>
        <authorList>
            <consortium name="DOE Joint Genome Institute"/>
            <person name="Curtis B.A."/>
            <person name="Tanifuji G."/>
            <person name="Burki F."/>
            <person name="Gruber A."/>
            <person name="Irimia M."/>
            <person name="Maruyama S."/>
            <person name="Arias M.C."/>
            <person name="Ball S.G."/>
            <person name="Gile G.H."/>
            <person name="Hirakawa Y."/>
            <person name="Hopkins J.F."/>
            <person name="Kuo A."/>
            <person name="Rensing S.A."/>
            <person name="Schmutz J."/>
            <person name="Symeonidi A."/>
            <person name="Elias M."/>
            <person name="Eveleigh R.J."/>
            <person name="Herman E.K."/>
            <person name="Klute M.J."/>
            <person name="Nakayama T."/>
            <person name="Obornik M."/>
            <person name="Reyes-Prieto A."/>
            <person name="Armbrust E.V."/>
            <person name="Aves S.J."/>
            <person name="Beiko R.G."/>
            <person name="Coutinho P."/>
            <person name="Dacks J.B."/>
            <person name="Durnford D.G."/>
            <person name="Fast N.M."/>
            <person name="Green B.R."/>
            <person name="Grisdale C.J."/>
            <person name="Hempel F."/>
            <person name="Henrissat B."/>
            <person name="Hoppner M.P."/>
            <person name="Ishida K."/>
            <person name="Kim E."/>
            <person name="Koreny L."/>
            <person name="Kroth P.G."/>
            <person name="Liu Y."/>
            <person name="Malik S.B."/>
            <person name="Maier U.G."/>
            <person name="McRose D."/>
            <person name="Mock T."/>
            <person name="Neilson J.A."/>
            <person name="Onodera N.T."/>
            <person name="Poole A.M."/>
            <person name="Pritham E.J."/>
            <person name="Richards T.A."/>
            <person name="Rocap G."/>
            <person name="Roy S.W."/>
            <person name="Sarai C."/>
            <person name="Schaack S."/>
            <person name="Shirato S."/>
            <person name="Slamovits C.H."/>
            <person name="Spencer D.F."/>
            <person name="Suzuki S."/>
            <person name="Worden A.Z."/>
            <person name="Zauner S."/>
            <person name="Barry K."/>
            <person name="Bell C."/>
            <person name="Bharti A.K."/>
            <person name="Crow J.A."/>
            <person name="Grimwood J."/>
            <person name="Kramer R."/>
            <person name="Lindquist E."/>
            <person name="Lucas S."/>
            <person name="Salamov A."/>
            <person name="McFadden G.I."/>
            <person name="Lane C.E."/>
            <person name="Keeling P.J."/>
            <person name="Gray M.W."/>
            <person name="Grigoriev I.V."/>
            <person name="Archibald J.M."/>
        </authorList>
    </citation>
    <scope>NUCLEOTIDE SEQUENCE</scope>
    <source>
        <strain evidence="2 4">CCMP2712</strain>
    </source>
</reference>
<keyword evidence="4" id="KW-1185">Reference proteome</keyword>
<gene>
    <name evidence="2" type="ORF">GUITHDRAFT_154355</name>
</gene>
<organism evidence="2">
    <name type="scientific">Guillardia theta (strain CCMP2712)</name>
    <name type="common">Cryptophyte</name>
    <dbReference type="NCBI Taxonomy" id="905079"/>
    <lineage>
        <taxon>Eukaryota</taxon>
        <taxon>Cryptophyceae</taxon>
        <taxon>Pyrenomonadales</taxon>
        <taxon>Geminigeraceae</taxon>
        <taxon>Guillardia</taxon>
    </lineage>
</organism>
<dbReference type="GeneID" id="17296500"/>
<evidence type="ECO:0000313" key="3">
    <source>
        <dbReference type="EnsemblProtists" id="EKX39728"/>
    </source>
</evidence>